<evidence type="ECO:0000256" key="4">
    <source>
        <dbReference type="RuleBase" id="RU365023"/>
    </source>
</evidence>
<keyword evidence="1 4" id="KW-0964">Secreted</keyword>
<name>A0A6A6N3T1_HEVBR</name>
<keyword evidence="3 4" id="KW-0961">Cell wall biogenesis/degradation</keyword>
<evidence type="ECO:0000256" key="1">
    <source>
        <dbReference type="ARBA" id="ARBA00022525"/>
    </source>
</evidence>
<evidence type="ECO:0000256" key="3">
    <source>
        <dbReference type="ARBA" id="ARBA00023316"/>
    </source>
</evidence>
<reference evidence="8 9" key="1">
    <citation type="journal article" date="2020" name="Mol. Plant">
        <title>The Chromosome-Based Rubber Tree Genome Provides New Insights into Spurge Genome Evolution and Rubber Biosynthesis.</title>
        <authorList>
            <person name="Liu J."/>
            <person name="Shi C."/>
            <person name="Shi C.C."/>
            <person name="Li W."/>
            <person name="Zhang Q.J."/>
            <person name="Zhang Y."/>
            <person name="Li K."/>
            <person name="Lu H.F."/>
            <person name="Shi C."/>
            <person name="Zhu S.T."/>
            <person name="Xiao Z.Y."/>
            <person name="Nan H."/>
            <person name="Yue Y."/>
            <person name="Zhu X.G."/>
            <person name="Wu Y."/>
            <person name="Hong X.N."/>
            <person name="Fan G.Y."/>
            <person name="Tong Y."/>
            <person name="Zhang D."/>
            <person name="Mao C.L."/>
            <person name="Liu Y.L."/>
            <person name="Hao S.J."/>
            <person name="Liu W.Q."/>
            <person name="Lv M.Q."/>
            <person name="Zhang H.B."/>
            <person name="Liu Y."/>
            <person name="Hu-Tang G.R."/>
            <person name="Wang J.P."/>
            <person name="Wang J.H."/>
            <person name="Sun Y.H."/>
            <person name="Ni S.B."/>
            <person name="Chen W.B."/>
            <person name="Zhang X.C."/>
            <person name="Jiao Y.N."/>
            <person name="Eichler E.E."/>
            <person name="Li G.H."/>
            <person name="Liu X."/>
            <person name="Gao L.Z."/>
        </authorList>
    </citation>
    <scope>NUCLEOTIDE SEQUENCE [LARGE SCALE GENOMIC DNA]</scope>
    <source>
        <strain evidence="9">cv. GT1</strain>
        <tissue evidence="8">Leaf</tissue>
    </source>
</reference>
<gene>
    <name evidence="8" type="ORF">GH714_014331</name>
</gene>
<dbReference type="InterPro" id="IPR002589">
    <property type="entry name" value="Macro_dom"/>
</dbReference>
<dbReference type="SUPFAM" id="SSF50685">
    <property type="entry name" value="Barwin-like endoglucanases"/>
    <property type="match status" value="1"/>
</dbReference>
<keyword evidence="2 4" id="KW-0732">Signal</keyword>
<dbReference type="GO" id="GO:0005576">
    <property type="term" value="C:extracellular region"/>
    <property type="evidence" value="ECO:0007669"/>
    <property type="project" value="InterPro"/>
</dbReference>
<feature type="domain" description="Expansin-like EG45" evidence="6">
    <location>
        <begin position="48"/>
        <end position="113"/>
    </location>
</feature>
<dbReference type="PANTHER" id="PTHR11106">
    <property type="entry name" value="GANGLIOSIDE INDUCED DIFFERENTIATION ASSOCIATED PROTEIN 2-RELATED"/>
    <property type="match status" value="1"/>
</dbReference>
<dbReference type="InterPro" id="IPR036908">
    <property type="entry name" value="RlpA-like_sf"/>
</dbReference>
<dbReference type="SMART" id="SM00506">
    <property type="entry name" value="A1pp"/>
    <property type="match status" value="1"/>
</dbReference>
<evidence type="ECO:0000259" key="7">
    <source>
        <dbReference type="PROSITE" id="PS51154"/>
    </source>
</evidence>
<comment type="function">
    <text evidence="4">Causes loosening and extension of plant cell walls by disrupting non-covalent bonding between cellulose microfibrils and matrix glucans. No enzymatic activity has been found.</text>
</comment>
<dbReference type="InterPro" id="IPR043472">
    <property type="entry name" value="Macro_dom-like"/>
</dbReference>
<dbReference type="GO" id="GO:0009664">
    <property type="term" value="P:plant-type cell wall organization"/>
    <property type="evidence" value="ECO:0007669"/>
    <property type="project" value="InterPro"/>
</dbReference>
<sequence length="330" mass="35682">MATAAFSAIALLLFVLNLCLRGTSGDYGGWQGGHATFYGGGDATGTMGGACGYGNLYSQGYGTNTAALSTALFNDGLSCGACYEMKCDNDPKWCLPGTITVTATNFCPPNNACLMTMVAGAILLFNILTWLSLLSCKLLNTELELYPSLSEEGISHTLDVNLLQVNPANEKMLGGGGADRAIHRAAGPELLDACYKVLKFNLEFAAQQEKQELLRPIYETDRNAASSLKNAYRNSFTVAKDNNIKYIAFPAISCGVYGNSLMVAKANNIEYIAFPAISCGNNLYPLKKAATVAISTVKEFANDFKEVHFVLFLDDVYKDWLDKTRELLLH</sequence>
<dbReference type="PRINTS" id="PR01226">
    <property type="entry name" value="EXPANSIN"/>
</dbReference>
<dbReference type="InterPro" id="IPR009009">
    <property type="entry name" value="RlpA-like_DPBB"/>
</dbReference>
<dbReference type="InterPro" id="IPR002963">
    <property type="entry name" value="Expansin"/>
</dbReference>
<dbReference type="PROSITE" id="PS50842">
    <property type="entry name" value="EXPANSIN_EG45"/>
    <property type="match status" value="1"/>
</dbReference>
<keyword evidence="5" id="KW-1133">Transmembrane helix</keyword>
<keyword evidence="9" id="KW-1185">Reference proteome</keyword>
<dbReference type="CDD" id="cd22274">
    <property type="entry name" value="DPBB_EXPA_N"/>
    <property type="match status" value="1"/>
</dbReference>
<comment type="subcellular location">
    <subcellularLocation>
        <location evidence="4">Secreted</location>
        <location evidence="4">Cell wall</location>
    </subcellularLocation>
    <subcellularLocation>
        <location evidence="4">Membrane</location>
        <topology evidence="4">Peripheral membrane protein</topology>
    </subcellularLocation>
</comment>
<comment type="similarity">
    <text evidence="4">Belongs to the expansin family. Expansin A subfamily.</text>
</comment>
<feature type="signal peptide" evidence="4">
    <location>
        <begin position="1"/>
        <end position="25"/>
    </location>
</feature>
<dbReference type="InterPro" id="IPR007118">
    <property type="entry name" value="Expan_Lol_pI"/>
</dbReference>
<keyword evidence="5" id="KW-0812">Transmembrane</keyword>
<evidence type="ECO:0000313" key="9">
    <source>
        <dbReference type="Proteomes" id="UP000467840"/>
    </source>
</evidence>
<dbReference type="PROSITE" id="PS51154">
    <property type="entry name" value="MACRO"/>
    <property type="match status" value="1"/>
</dbReference>
<dbReference type="AlphaFoldDB" id="A0A6A6N3T1"/>
<evidence type="ECO:0000259" key="6">
    <source>
        <dbReference type="PROSITE" id="PS50842"/>
    </source>
</evidence>
<feature type="domain" description="Macro" evidence="7">
    <location>
        <begin position="134"/>
        <end position="328"/>
    </location>
</feature>
<feature type="transmembrane region" description="Helical" evidence="5">
    <location>
        <begin position="114"/>
        <end position="134"/>
    </location>
</feature>
<dbReference type="Gene3D" id="3.40.220.10">
    <property type="entry name" value="Leucine Aminopeptidase, subunit E, domain 1"/>
    <property type="match status" value="3"/>
</dbReference>
<feature type="chain" id="PRO_5025710153" description="Expansin" evidence="4">
    <location>
        <begin position="26"/>
        <end position="330"/>
    </location>
</feature>
<dbReference type="GO" id="GO:0016020">
    <property type="term" value="C:membrane"/>
    <property type="evidence" value="ECO:0007669"/>
    <property type="project" value="UniProtKB-SubCell"/>
</dbReference>
<accession>A0A6A6N3T1</accession>
<dbReference type="PANTHER" id="PTHR11106:SF27">
    <property type="entry name" value="MACRO DOMAIN-CONTAINING PROTEIN"/>
    <property type="match status" value="1"/>
</dbReference>
<organism evidence="8 9">
    <name type="scientific">Hevea brasiliensis</name>
    <name type="common">Para rubber tree</name>
    <name type="synonym">Siphonia brasiliensis</name>
    <dbReference type="NCBI Taxonomy" id="3981"/>
    <lineage>
        <taxon>Eukaryota</taxon>
        <taxon>Viridiplantae</taxon>
        <taxon>Streptophyta</taxon>
        <taxon>Embryophyta</taxon>
        <taxon>Tracheophyta</taxon>
        <taxon>Spermatophyta</taxon>
        <taxon>Magnoliopsida</taxon>
        <taxon>eudicotyledons</taxon>
        <taxon>Gunneridae</taxon>
        <taxon>Pentapetalae</taxon>
        <taxon>rosids</taxon>
        <taxon>fabids</taxon>
        <taxon>Malpighiales</taxon>
        <taxon>Euphorbiaceae</taxon>
        <taxon>Crotonoideae</taxon>
        <taxon>Micrandreae</taxon>
        <taxon>Hevea</taxon>
    </lineage>
</organism>
<dbReference type="SUPFAM" id="SSF52949">
    <property type="entry name" value="Macro domain-like"/>
    <property type="match status" value="2"/>
</dbReference>
<evidence type="ECO:0000256" key="5">
    <source>
        <dbReference type="SAM" id="Phobius"/>
    </source>
</evidence>
<dbReference type="Pfam" id="PF01661">
    <property type="entry name" value="Macro"/>
    <property type="match status" value="2"/>
</dbReference>
<keyword evidence="4" id="KW-0134">Cell wall</keyword>
<dbReference type="Pfam" id="PF03330">
    <property type="entry name" value="DPBB_1"/>
    <property type="match status" value="1"/>
</dbReference>
<dbReference type="Proteomes" id="UP000467840">
    <property type="component" value="Chromosome 10"/>
</dbReference>
<dbReference type="PRINTS" id="PR01225">
    <property type="entry name" value="EXPANSNFAMLY"/>
</dbReference>
<dbReference type="SMART" id="SM00837">
    <property type="entry name" value="DPBB_1"/>
    <property type="match status" value="1"/>
</dbReference>
<dbReference type="EMBL" id="JAAGAX010000003">
    <property type="protein sequence ID" value="KAF2319268.1"/>
    <property type="molecule type" value="Genomic_DNA"/>
</dbReference>
<comment type="caution">
    <text evidence="8">The sequence shown here is derived from an EMBL/GenBank/DDBJ whole genome shotgun (WGS) entry which is preliminary data.</text>
</comment>
<evidence type="ECO:0000256" key="2">
    <source>
        <dbReference type="ARBA" id="ARBA00022729"/>
    </source>
</evidence>
<dbReference type="InterPro" id="IPR007112">
    <property type="entry name" value="Expansin/allergen_DPBB_dom"/>
</dbReference>
<dbReference type="Gene3D" id="2.40.40.10">
    <property type="entry name" value="RlpA-like domain"/>
    <property type="match status" value="1"/>
</dbReference>
<evidence type="ECO:0000313" key="8">
    <source>
        <dbReference type="EMBL" id="KAF2319268.1"/>
    </source>
</evidence>
<protein>
    <recommendedName>
        <fullName evidence="4">Expansin</fullName>
    </recommendedName>
</protein>
<proteinExistence type="inferred from homology"/>
<keyword evidence="5" id="KW-0472">Membrane</keyword>